<keyword evidence="2" id="KW-1185">Reference proteome</keyword>
<dbReference type="AlphaFoldDB" id="A0A8X6WXS5"/>
<name>A0A8X6WXS5_9ARAC</name>
<organism evidence="1 2">
    <name type="scientific">Trichonephila inaurata madagascariensis</name>
    <dbReference type="NCBI Taxonomy" id="2747483"/>
    <lineage>
        <taxon>Eukaryota</taxon>
        <taxon>Metazoa</taxon>
        <taxon>Ecdysozoa</taxon>
        <taxon>Arthropoda</taxon>
        <taxon>Chelicerata</taxon>
        <taxon>Arachnida</taxon>
        <taxon>Araneae</taxon>
        <taxon>Araneomorphae</taxon>
        <taxon>Entelegynae</taxon>
        <taxon>Araneoidea</taxon>
        <taxon>Nephilidae</taxon>
        <taxon>Trichonephila</taxon>
        <taxon>Trichonephila inaurata</taxon>
    </lineage>
</organism>
<dbReference type="EMBL" id="BMAV01002886">
    <property type="protein sequence ID" value="GFY42096.1"/>
    <property type="molecule type" value="Genomic_DNA"/>
</dbReference>
<gene>
    <name evidence="1" type="ORF">TNIN_169361</name>
</gene>
<protein>
    <submittedName>
        <fullName evidence="1">Uncharacterized protein</fullName>
    </submittedName>
</protein>
<dbReference type="Proteomes" id="UP000886998">
    <property type="component" value="Unassembled WGS sequence"/>
</dbReference>
<feature type="non-terminal residue" evidence="1">
    <location>
        <position position="35"/>
    </location>
</feature>
<comment type="caution">
    <text evidence="1">The sequence shown here is derived from an EMBL/GenBank/DDBJ whole genome shotgun (WGS) entry which is preliminary data.</text>
</comment>
<evidence type="ECO:0000313" key="1">
    <source>
        <dbReference type="EMBL" id="GFY42096.1"/>
    </source>
</evidence>
<proteinExistence type="predicted"/>
<accession>A0A8X6WXS5</accession>
<reference evidence="1" key="1">
    <citation type="submission" date="2020-08" db="EMBL/GenBank/DDBJ databases">
        <title>Multicomponent nature underlies the extraordinary mechanical properties of spider dragline silk.</title>
        <authorList>
            <person name="Kono N."/>
            <person name="Nakamura H."/>
            <person name="Mori M."/>
            <person name="Yoshida Y."/>
            <person name="Ohtoshi R."/>
            <person name="Malay A.D."/>
            <person name="Moran D.A.P."/>
            <person name="Tomita M."/>
            <person name="Numata K."/>
            <person name="Arakawa K."/>
        </authorList>
    </citation>
    <scope>NUCLEOTIDE SEQUENCE</scope>
</reference>
<sequence>MLPISLQGLLYGQEVIPTRCEMVALFVLDSDSHSF</sequence>
<evidence type="ECO:0000313" key="2">
    <source>
        <dbReference type="Proteomes" id="UP000886998"/>
    </source>
</evidence>